<feature type="compositionally biased region" description="Polar residues" evidence="1">
    <location>
        <begin position="546"/>
        <end position="558"/>
    </location>
</feature>
<feature type="region of interest" description="Disordered" evidence="1">
    <location>
        <begin position="370"/>
        <end position="575"/>
    </location>
</feature>
<dbReference type="OrthoDB" id="552194at2759"/>
<evidence type="ECO:0000313" key="3">
    <source>
        <dbReference type="Proteomes" id="UP000053611"/>
    </source>
</evidence>
<feature type="compositionally biased region" description="Basic and acidic residues" evidence="1">
    <location>
        <begin position="590"/>
        <end position="610"/>
    </location>
</feature>
<accession>A0A0J0XP99</accession>
<keyword evidence="3" id="KW-1185">Reference proteome</keyword>
<dbReference type="Proteomes" id="UP000053611">
    <property type="component" value="Unassembled WGS sequence"/>
</dbReference>
<feature type="compositionally biased region" description="Low complexity" evidence="1">
    <location>
        <begin position="979"/>
        <end position="994"/>
    </location>
</feature>
<evidence type="ECO:0000313" key="2">
    <source>
        <dbReference type="EMBL" id="KLT42941.1"/>
    </source>
</evidence>
<feature type="compositionally biased region" description="Low complexity" evidence="1">
    <location>
        <begin position="1015"/>
        <end position="1026"/>
    </location>
</feature>
<reference evidence="2 3" key="1">
    <citation type="submission" date="2015-03" db="EMBL/GenBank/DDBJ databases">
        <title>Genomics and transcriptomics of the oil-accumulating basidiomycete yeast T. oleaginosus allow insights into substrate utilization and the diverse evolutionary trajectories of mating systems in fungi.</title>
        <authorList>
            <consortium name="DOE Joint Genome Institute"/>
            <person name="Kourist R."/>
            <person name="Kracht O."/>
            <person name="Bracharz F."/>
            <person name="Lipzen A."/>
            <person name="Nolan M."/>
            <person name="Ohm R."/>
            <person name="Grigoriev I."/>
            <person name="Sun S."/>
            <person name="Heitman J."/>
            <person name="Bruck T."/>
            <person name="Nowrousian M."/>
        </authorList>
    </citation>
    <scope>NUCLEOTIDE SEQUENCE [LARGE SCALE GENOMIC DNA]</scope>
    <source>
        <strain evidence="2 3">IBC0246</strain>
    </source>
</reference>
<dbReference type="AlphaFoldDB" id="A0A0J0XP99"/>
<evidence type="ECO:0000256" key="1">
    <source>
        <dbReference type="SAM" id="MobiDB-lite"/>
    </source>
</evidence>
<evidence type="ECO:0008006" key="4">
    <source>
        <dbReference type="Google" id="ProtNLM"/>
    </source>
</evidence>
<feature type="compositionally biased region" description="Low complexity" evidence="1">
    <location>
        <begin position="501"/>
        <end position="514"/>
    </location>
</feature>
<feature type="compositionally biased region" description="Basic residues" evidence="1">
    <location>
        <begin position="475"/>
        <end position="486"/>
    </location>
</feature>
<feature type="region of interest" description="Disordered" evidence="1">
    <location>
        <begin position="590"/>
        <end position="715"/>
    </location>
</feature>
<proteinExistence type="predicted"/>
<sequence>MWLVVARGSVNGQSEFTFVLEQCRSYLVGRDKAADIRFGDRAVRPREGVLEVGNWNPADFKTPPTLSWRSEPKKNGTFPPIKALSQRLPSATYQRDDYDMEEVDGGANYDFAPIGNGISIGPGVDFYVQWQDLHIAYDGFKNESEEFKDGLRKHCVSWTIKTDADTDIVVAEEYSIASNPSLAVCYGVPVVTPPWLQILHHRLKVCWKKNADYEDSFSLPEVDEYLPKIKEGLPTHRADPGSWRIDPMNRTLFEKYWVIGLMGPRKQLKDSVYLTTMGATYKELDVLTRPPASAQDFLDRIAPIRAEAEAEGCEIIIAYLPSLKKDLEAKNAIFDDIVSTPCHRAGIYLAGVGPMVWGAVRDGSVHEYFEERTGRRPGPTAAGETATVLTTSSSSKPASVNRVPAEPAPEPALNQPGPTTRRLTRRAGTASRSASRAPSVQPDVVPSTYPDPESGIPEKGPHPSVHETAPPPKSVVKRPLRRRAGRPRLDVDDDMDMDEGSQAGPSQSSQSFAAETQFSSGDAGTQLFPEMNQTQRIPDSMALDTQAGSMAPPTTSRSGVRKLKRRAGTAQQSSVLDDFDTTVHYEEEVKKQETAREIRDLYEETKRETETLNTQPAKRQRTRGPPQESAEEIMEVDEEDFVTKAIRTRPKRGAAAKPAPRPPRAPETIREETPEEIEAPPIPDPSSVNNVTKSQGKSTSQAASKSSSADAVLEEGRRVDKDEAFLQAIKKSKKAALDEMDREFNAMHIRKAAQQKKDVDYAIVRDFTDDMRGNFIEIVRKDLFRTDPPRVLPPLTNDGRPNFKKFKKKSVTRREPMKVMLAVSMETAEMGEQPYWETEAAETQRATQRGTQKPSQGSQSKSQSRVAMLEDEDEAPLLPRSRRRPLTQVPEEEDAEEDFTPVVNTRRRGVTPLSQSQAEPAPRRRGTRAGSAATSARSNSSTPAPPPAQPRSRRVTQAARSQTSRVVMDSDSDDEPVFATARSSTRTRGARSGAMPSTAQASGLSTIDFDDDVPSSTRATAGSTRASARRKLLVEDDGEDVVFKGVMKKRRLG</sequence>
<organism evidence="2 3">
    <name type="scientific">Cutaneotrichosporon oleaginosum</name>
    <dbReference type="NCBI Taxonomy" id="879819"/>
    <lineage>
        <taxon>Eukaryota</taxon>
        <taxon>Fungi</taxon>
        <taxon>Dikarya</taxon>
        <taxon>Basidiomycota</taxon>
        <taxon>Agaricomycotina</taxon>
        <taxon>Tremellomycetes</taxon>
        <taxon>Trichosporonales</taxon>
        <taxon>Trichosporonaceae</taxon>
        <taxon>Cutaneotrichosporon</taxon>
    </lineage>
</organism>
<dbReference type="GeneID" id="28983574"/>
<feature type="compositionally biased region" description="Low complexity" evidence="1">
    <location>
        <begin position="693"/>
        <end position="709"/>
    </location>
</feature>
<feature type="compositionally biased region" description="Polar residues" evidence="1">
    <location>
        <begin position="995"/>
        <end position="1005"/>
    </location>
</feature>
<dbReference type="RefSeq" id="XP_018279432.1">
    <property type="nucleotide sequence ID" value="XM_018422971.1"/>
</dbReference>
<feature type="compositionally biased region" description="Acidic residues" evidence="1">
    <location>
        <begin position="890"/>
        <end position="899"/>
    </location>
</feature>
<name>A0A0J0XP99_9TREE</name>
<feature type="compositionally biased region" description="Low complexity" evidence="1">
    <location>
        <begin position="928"/>
        <end position="942"/>
    </location>
</feature>
<dbReference type="EMBL" id="KQ087200">
    <property type="protein sequence ID" value="KLT42941.1"/>
    <property type="molecule type" value="Genomic_DNA"/>
</dbReference>
<feature type="compositionally biased region" description="Polar residues" evidence="1">
    <location>
        <begin position="387"/>
        <end position="398"/>
    </location>
</feature>
<feature type="compositionally biased region" description="Low complexity" evidence="1">
    <location>
        <begin position="852"/>
        <end position="864"/>
    </location>
</feature>
<feature type="compositionally biased region" description="Acidic residues" evidence="1">
    <location>
        <begin position="629"/>
        <end position="640"/>
    </location>
</feature>
<feature type="region of interest" description="Disordered" evidence="1">
    <location>
        <begin position="838"/>
        <end position="1026"/>
    </location>
</feature>
<gene>
    <name evidence="2" type="ORF">CC85DRAFT_285099</name>
</gene>
<feature type="compositionally biased region" description="Low complexity" evidence="1">
    <location>
        <begin position="416"/>
        <end position="439"/>
    </location>
</feature>
<protein>
    <recommendedName>
        <fullName evidence="4">BRCT domain-containing protein</fullName>
    </recommendedName>
</protein>